<name>A0ABP8I2K2_9BACT</name>
<dbReference type="EMBL" id="BAABGZ010000010">
    <property type="protein sequence ID" value="GAA4349761.1"/>
    <property type="molecule type" value="Genomic_DNA"/>
</dbReference>
<comment type="caution">
    <text evidence="2">The sequence shown here is derived from an EMBL/GenBank/DDBJ whole genome shotgun (WGS) entry which is preliminary data.</text>
</comment>
<evidence type="ECO:0000313" key="3">
    <source>
        <dbReference type="Proteomes" id="UP001501153"/>
    </source>
</evidence>
<keyword evidence="3" id="KW-1185">Reference proteome</keyword>
<evidence type="ECO:0000313" key="2">
    <source>
        <dbReference type="EMBL" id="GAA4349761.1"/>
    </source>
</evidence>
<gene>
    <name evidence="2" type="ORF">GCM10023185_06730</name>
</gene>
<evidence type="ECO:0000259" key="1">
    <source>
        <dbReference type="Pfam" id="PF26079"/>
    </source>
</evidence>
<sequence length="276" mass="29665">MARSIATIQAAIAADRATRPELAGLTSPSATAIYRLIEYLVAVSQWVQETLWDRFKADVDATIARAPAGTAAWYADQALLFQLNDPLVILPTGKPGYAAGTTGERVVTRATAKENGSTGRLFIKVAKAGPRPGTLAPLDQLTELVQLRGYFDRIKFAGTRLEVRSRQADRLRVAAKVYYDPLLPRATVQAAVVAAIENYLAKLEFDGLVYVAKLQDAIQAVPGVRDVQMLTVTAVTGASTAVPVVRVYETEAGYIVPDPTPGNTLADTLTFLPHGQ</sequence>
<dbReference type="Pfam" id="PF26079">
    <property type="entry name" value="Baseplate_J_C"/>
    <property type="match status" value="1"/>
</dbReference>
<protein>
    <recommendedName>
        <fullName evidence="1">Baseplate J-like C-terminal domain-containing protein</fullName>
    </recommendedName>
</protein>
<feature type="domain" description="Baseplate J-like C-terminal" evidence="1">
    <location>
        <begin position="185"/>
        <end position="244"/>
    </location>
</feature>
<accession>A0ABP8I2K2</accession>
<reference evidence="3" key="1">
    <citation type="journal article" date="2019" name="Int. J. Syst. Evol. Microbiol.">
        <title>The Global Catalogue of Microorganisms (GCM) 10K type strain sequencing project: providing services to taxonomists for standard genome sequencing and annotation.</title>
        <authorList>
            <consortium name="The Broad Institute Genomics Platform"/>
            <consortium name="The Broad Institute Genome Sequencing Center for Infectious Disease"/>
            <person name="Wu L."/>
            <person name="Ma J."/>
        </authorList>
    </citation>
    <scope>NUCLEOTIDE SEQUENCE [LARGE SCALE GENOMIC DNA]</scope>
    <source>
        <strain evidence="3">JCM 17923</strain>
    </source>
</reference>
<dbReference type="InterPro" id="IPR058530">
    <property type="entry name" value="Baseplate_J-like_C"/>
</dbReference>
<organism evidence="2 3">
    <name type="scientific">Hymenobacter saemangeumensis</name>
    <dbReference type="NCBI Taxonomy" id="1084522"/>
    <lineage>
        <taxon>Bacteria</taxon>
        <taxon>Pseudomonadati</taxon>
        <taxon>Bacteroidota</taxon>
        <taxon>Cytophagia</taxon>
        <taxon>Cytophagales</taxon>
        <taxon>Hymenobacteraceae</taxon>
        <taxon>Hymenobacter</taxon>
    </lineage>
</organism>
<proteinExistence type="predicted"/>
<dbReference type="RefSeq" id="WP_345233817.1">
    <property type="nucleotide sequence ID" value="NZ_BAABGZ010000010.1"/>
</dbReference>
<dbReference type="Proteomes" id="UP001501153">
    <property type="component" value="Unassembled WGS sequence"/>
</dbReference>